<name>S0FSG1_RUMCE</name>
<dbReference type="InterPro" id="IPR006059">
    <property type="entry name" value="SBP"/>
</dbReference>
<keyword evidence="2" id="KW-0813">Transport</keyword>
<dbReference type="AlphaFoldDB" id="S0FSG1"/>
<dbReference type="PATRIC" id="fig|1195236.3.peg.2401"/>
<dbReference type="SUPFAM" id="SSF53850">
    <property type="entry name" value="Periplasmic binding protein-like II"/>
    <property type="match status" value="2"/>
</dbReference>
<feature type="chain" id="PRO_5038857020" evidence="1">
    <location>
        <begin position="21"/>
        <end position="860"/>
    </location>
</feature>
<dbReference type="RefSeq" id="WP_004625638.1">
    <property type="nucleotide sequence ID" value="NZ_AORV01000031.1"/>
</dbReference>
<proteinExistence type="predicted"/>
<evidence type="ECO:0000313" key="2">
    <source>
        <dbReference type="EMBL" id="EMS72124.1"/>
    </source>
</evidence>
<dbReference type="eggNOG" id="COG1653">
    <property type="taxonomic scope" value="Bacteria"/>
</dbReference>
<dbReference type="Pfam" id="PF13416">
    <property type="entry name" value="SBP_bac_8"/>
    <property type="match status" value="2"/>
</dbReference>
<sequence length="860" mass="98259">MKALKTFLVLIIVIGLTVNTACFSNVNTKDGNVKLTIYVMENDTFLRNVIRKFNSDHKKITIEEKVYYSDQYEKYSEDIQASLLSDSGSDIVVTSPVRIPMLSKYIDNSSFGELDDLYNNDKNINKDDIYNEIMNYGIYKGKRYLIPLSYTIDALFTTRSILDEKGITGLDSDVSWEDISQICSEYQKKNQKESQYILSNLEPSSLIRGLGNNIIDLENKAAKLDTAAVKETIKLYKTINKSVIPDKVFYEKIKDGDISAILRNKDAIFLNSAITSPRNLRYNYSSLNTGIQPKIYTACTVENKISPKVTLFGAINSKCTHKKEAYEFISTLLSKDYQANNFLNGLPISKSAYEQEKDRCIEEKANNSIKTLLPQVDGYLERLDFCKIEDVRLFDLIDTEIRERVSKNDNDDNIAKSLQEIAENYFKETVAAVSKNQSEAIDTNNSIKAQLSIIYMDYNSRTKNALRKCRELYPGIEFTETVFGNEQYSEMNTKLSTELMAGAGPDIIIFGSNTFKSLYKVAGSGIFTDLNELISKDNEFNRSDYYEDIFDCGIYDNKRFYIPLEFSIPYFRTTDLTLKKNNIAIEQSGLTLDSLHKLAQDFIKNNDNKNKSLFWCNFGFLTMMQISGDNFIDIKNRKTYFNTKKFIDLLKIYKEIYPSIATYDTCAKYNSYIDMTKEDKLIMAYDFSNESPWQLWTYNSIYNGVIGDDMDIIPLTNNGDCYARIGDCIGINSFCKSKDAAFKFIKIILSRDLQKTSDSYGSYNLNLLLPINKQAYNEDINSYLSNNSSGFGSEYPAKELPKKLAEKMNSLVEKAKPEKDMDIEVRKIVGETLEDYSIGKASAEQTAKTIDQKVTLYLNE</sequence>
<evidence type="ECO:0000313" key="3">
    <source>
        <dbReference type="Proteomes" id="UP000014155"/>
    </source>
</evidence>
<keyword evidence="3" id="KW-1185">Reference proteome</keyword>
<reference evidence="2 3" key="1">
    <citation type="journal article" date="2013" name="Genome Announc.">
        <title>Draft Genome Sequence of the Cellulolytic, Mesophilic, Anaerobic Bacterium Clostridium termitidis Strain CT1112 (DSM 5398).</title>
        <authorList>
            <person name="Lal S."/>
            <person name="Ramachandran U."/>
            <person name="Zhang X."/>
            <person name="Munir R."/>
            <person name="Sparling R."/>
            <person name="Levin D.B."/>
        </authorList>
    </citation>
    <scope>NUCLEOTIDE SEQUENCE [LARGE SCALE GENOMIC DNA]</scope>
    <source>
        <strain evidence="2 3">CT1112</strain>
    </source>
</reference>
<keyword evidence="1" id="KW-0732">Signal</keyword>
<feature type="signal peptide" evidence="1">
    <location>
        <begin position="1"/>
        <end position="20"/>
    </location>
</feature>
<organism evidence="2 3">
    <name type="scientific">Ruminiclostridium cellobioparum subsp. termitidis CT1112</name>
    <dbReference type="NCBI Taxonomy" id="1195236"/>
    <lineage>
        <taxon>Bacteria</taxon>
        <taxon>Bacillati</taxon>
        <taxon>Bacillota</taxon>
        <taxon>Clostridia</taxon>
        <taxon>Eubacteriales</taxon>
        <taxon>Oscillospiraceae</taxon>
        <taxon>Ruminiclostridium</taxon>
    </lineage>
</organism>
<dbReference type="Gene3D" id="3.40.190.10">
    <property type="entry name" value="Periplasmic binding protein-like II"/>
    <property type="match status" value="2"/>
</dbReference>
<protein>
    <submittedName>
        <fullName evidence="2">ABC-type sugar transport system, periplasmic component</fullName>
    </submittedName>
</protein>
<comment type="caution">
    <text evidence="2">The sequence shown here is derived from an EMBL/GenBank/DDBJ whole genome shotgun (WGS) entry which is preliminary data.</text>
</comment>
<dbReference type="PANTHER" id="PTHR43649:SF12">
    <property type="entry name" value="DIACETYLCHITOBIOSE BINDING PROTEIN DASA"/>
    <property type="match status" value="1"/>
</dbReference>
<dbReference type="PANTHER" id="PTHR43649">
    <property type="entry name" value="ARABINOSE-BINDING PROTEIN-RELATED"/>
    <property type="match status" value="1"/>
</dbReference>
<dbReference type="STRING" id="1195236.CTER_2095"/>
<dbReference type="EMBL" id="AORV01000031">
    <property type="protein sequence ID" value="EMS72124.1"/>
    <property type="molecule type" value="Genomic_DNA"/>
</dbReference>
<accession>S0FSG1</accession>
<dbReference type="Proteomes" id="UP000014155">
    <property type="component" value="Unassembled WGS sequence"/>
</dbReference>
<keyword evidence="2" id="KW-0762">Sugar transport</keyword>
<dbReference type="InterPro" id="IPR050490">
    <property type="entry name" value="Bact_solute-bd_prot1"/>
</dbReference>
<gene>
    <name evidence="2" type="ORF">CTER_2095</name>
</gene>
<evidence type="ECO:0000256" key="1">
    <source>
        <dbReference type="SAM" id="SignalP"/>
    </source>
</evidence>